<dbReference type="AlphaFoldDB" id="A0A6H9XF55"/>
<dbReference type="InterPro" id="IPR037460">
    <property type="entry name" value="SEST-like"/>
</dbReference>
<dbReference type="PANTHER" id="PTHR37981">
    <property type="entry name" value="LIPASE 2"/>
    <property type="match status" value="1"/>
</dbReference>
<dbReference type="InterPro" id="IPR013830">
    <property type="entry name" value="SGNH_hydro"/>
</dbReference>
<evidence type="ECO:0000313" key="6">
    <source>
        <dbReference type="Proteomes" id="UP000249886"/>
    </source>
</evidence>
<protein>
    <submittedName>
        <fullName evidence="5">Hydrolase</fullName>
        <ecNumber evidence="5">3.1.1.3</ecNumber>
    </submittedName>
</protein>
<feature type="signal peptide" evidence="3">
    <location>
        <begin position="1"/>
        <end position="34"/>
    </location>
</feature>
<keyword evidence="5" id="KW-0378">Hydrolase</keyword>
<keyword evidence="2" id="KW-1015">Disulfide bond</keyword>
<feature type="domain" description="SGNH hydrolase-type esterase" evidence="4">
    <location>
        <begin position="60"/>
        <end position="299"/>
    </location>
</feature>
<dbReference type="CDD" id="cd01823">
    <property type="entry name" value="SEST_like"/>
    <property type="match status" value="1"/>
</dbReference>
<dbReference type="RefSeq" id="WP_040431890.1">
    <property type="nucleotide sequence ID" value="NZ_CAUSYL010000001.1"/>
</dbReference>
<sequence length="312" mass="34545">MRRILKKSRSLAAKIVALLTVTTAAVMVPTPAVAQSKLRETVSNPGAYDPVPNGGSEYVAFGDSFAANPTYWDQVEPREDNALCRWSKNSYPVQLKPNFSSTFIATCAGSVIEKDAGPEQKSNLIDRVRYAERAGALGPGTKIVTITAGANEAWDGIIRDYGVLQSWRRITPAEYGRRIGPSVRRIHELAPNARVLLVGYPHVVDSDRRLCAINMPKERIGVPVRVVVPDRVMVDYLGTINESMRELGAELHTEFVDIAAGFEGHGSCQPLEQRWVKNIIDDQAQDQIMAWHLTERGVAAQASMIMERVHRR</sequence>
<dbReference type="Pfam" id="PF13472">
    <property type="entry name" value="Lipase_GDSL_2"/>
    <property type="match status" value="1"/>
</dbReference>
<feature type="chain" id="PRO_5043215301" evidence="3">
    <location>
        <begin position="35"/>
        <end position="312"/>
    </location>
</feature>
<dbReference type="EC" id="3.1.1.3" evidence="5"/>
<feature type="active site" evidence="1">
    <location>
        <position position="292"/>
    </location>
</feature>
<comment type="caution">
    <text evidence="5">The sequence shown here is derived from an EMBL/GenBank/DDBJ whole genome shotgun (WGS) entry which is preliminary data.</text>
</comment>
<proteinExistence type="predicted"/>
<evidence type="ECO:0000256" key="3">
    <source>
        <dbReference type="SAM" id="SignalP"/>
    </source>
</evidence>
<reference evidence="5 6" key="1">
    <citation type="submission" date="2018-06" db="EMBL/GenBank/DDBJ databases">
        <authorList>
            <consortium name="Pathogen Informatics"/>
            <person name="Doyle S."/>
        </authorList>
    </citation>
    <scope>NUCLEOTIDE SEQUENCE [LARGE SCALE GENOMIC DNA]</scope>
    <source>
        <strain evidence="5 6">NCTC10254</strain>
    </source>
</reference>
<dbReference type="InterPro" id="IPR036514">
    <property type="entry name" value="SGNH_hydro_sf"/>
</dbReference>
<dbReference type="EMBL" id="UARK01000002">
    <property type="protein sequence ID" value="SPW27755.1"/>
    <property type="molecule type" value="Genomic_DNA"/>
</dbReference>
<dbReference type="GO" id="GO:0004806">
    <property type="term" value="F:triacylglycerol lipase activity"/>
    <property type="evidence" value="ECO:0007669"/>
    <property type="project" value="UniProtKB-EC"/>
</dbReference>
<feature type="active site" description="Nucleophile" evidence="1">
    <location>
        <position position="64"/>
    </location>
</feature>
<feature type="disulfide bond" evidence="2">
    <location>
        <begin position="211"/>
        <end position="268"/>
    </location>
</feature>
<name>A0A6H9XF55_9CORY</name>
<dbReference type="SUPFAM" id="SSF52266">
    <property type="entry name" value="SGNH hydrolase"/>
    <property type="match status" value="1"/>
</dbReference>
<keyword evidence="3" id="KW-0732">Signal</keyword>
<accession>A0A6H9XF55</accession>
<evidence type="ECO:0000259" key="4">
    <source>
        <dbReference type="Pfam" id="PF13472"/>
    </source>
</evidence>
<organism evidence="5 6">
    <name type="scientific">Corynebacterium matruchotii</name>
    <dbReference type="NCBI Taxonomy" id="43768"/>
    <lineage>
        <taxon>Bacteria</taxon>
        <taxon>Bacillati</taxon>
        <taxon>Actinomycetota</taxon>
        <taxon>Actinomycetes</taxon>
        <taxon>Mycobacteriales</taxon>
        <taxon>Corynebacteriaceae</taxon>
        <taxon>Corynebacterium</taxon>
    </lineage>
</organism>
<evidence type="ECO:0000256" key="1">
    <source>
        <dbReference type="PIRSR" id="PIRSR637460-1"/>
    </source>
</evidence>
<evidence type="ECO:0000313" key="5">
    <source>
        <dbReference type="EMBL" id="SPW27755.1"/>
    </source>
</evidence>
<dbReference type="GO" id="GO:0006629">
    <property type="term" value="P:lipid metabolic process"/>
    <property type="evidence" value="ECO:0007669"/>
    <property type="project" value="TreeGrafter"/>
</dbReference>
<dbReference type="PANTHER" id="PTHR37981:SF1">
    <property type="entry name" value="SGNH HYDROLASE-TYPE ESTERASE DOMAIN-CONTAINING PROTEIN"/>
    <property type="match status" value="1"/>
</dbReference>
<dbReference type="Gene3D" id="3.40.50.1110">
    <property type="entry name" value="SGNH hydrolase"/>
    <property type="match status" value="1"/>
</dbReference>
<feature type="disulfide bond" evidence="2">
    <location>
        <begin position="84"/>
        <end position="107"/>
    </location>
</feature>
<evidence type="ECO:0000256" key="2">
    <source>
        <dbReference type="PIRSR" id="PIRSR637460-2"/>
    </source>
</evidence>
<gene>
    <name evidence="5" type="ORF">NCTC10254_01033</name>
</gene>
<dbReference type="Proteomes" id="UP000249886">
    <property type="component" value="Unassembled WGS sequence"/>
</dbReference>